<proteinExistence type="predicted"/>
<accession>A0A9Q1FMU7</accession>
<sequence>MSSDTNVRRCTEVGGRARKLASGYLPQGDRTTSRCPERSVTPPFPSAVWPALNVHRRIPALYPAIDLQCFTAASKLRVRPCSLALDGYECVCLRGAQAQDHECGFRLSPKALKGDTVLSV</sequence>
<organism evidence="1 2">
    <name type="scientific">Synaphobranchus kaupii</name>
    <name type="common">Kaup's arrowtooth eel</name>
    <dbReference type="NCBI Taxonomy" id="118154"/>
    <lineage>
        <taxon>Eukaryota</taxon>
        <taxon>Metazoa</taxon>
        <taxon>Chordata</taxon>
        <taxon>Craniata</taxon>
        <taxon>Vertebrata</taxon>
        <taxon>Euteleostomi</taxon>
        <taxon>Actinopterygii</taxon>
        <taxon>Neopterygii</taxon>
        <taxon>Teleostei</taxon>
        <taxon>Anguilliformes</taxon>
        <taxon>Synaphobranchidae</taxon>
        <taxon>Synaphobranchus</taxon>
    </lineage>
</organism>
<evidence type="ECO:0000313" key="1">
    <source>
        <dbReference type="EMBL" id="KAJ8361565.1"/>
    </source>
</evidence>
<dbReference type="EMBL" id="JAINUF010000005">
    <property type="protein sequence ID" value="KAJ8361565.1"/>
    <property type="molecule type" value="Genomic_DNA"/>
</dbReference>
<dbReference type="Proteomes" id="UP001152622">
    <property type="component" value="Chromosome 5"/>
</dbReference>
<reference evidence="1" key="1">
    <citation type="journal article" date="2023" name="Science">
        <title>Genome structures resolve the early diversification of teleost fishes.</title>
        <authorList>
            <person name="Parey E."/>
            <person name="Louis A."/>
            <person name="Montfort J."/>
            <person name="Bouchez O."/>
            <person name="Roques C."/>
            <person name="Iampietro C."/>
            <person name="Lluch J."/>
            <person name="Castinel A."/>
            <person name="Donnadieu C."/>
            <person name="Desvignes T."/>
            <person name="Floi Bucao C."/>
            <person name="Jouanno E."/>
            <person name="Wen M."/>
            <person name="Mejri S."/>
            <person name="Dirks R."/>
            <person name="Jansen H."/>
            <person name="Henkel C."/>
            <person name="Chen W.J."/>
            <person name="Zahm M."/>
            <person name="Cabau C."/>
            <person name="Klopp C."/>
            <person name="Thompson A.W."/>
            <person name="Robinson-Rechavi M."/>
            <person name="Braasch I."/>
            <person name="Lecointre G."/>
            <person name="Bobe J."/>
            <person name="Postlethwait J.H."/>
            <person name="Berthelot C."/>
            <person name="Roest Crollius H."/>
            <person name="Guiguen Y."/>
        </authorList>
    </citation>
    <scope>NUCLEOTIDE SEQUENCE</scope>
    <source>
        <strain evidence="1">WJC10195</strain>
    </source>
</reference>
<dbReference type="AlphaFoldDB" id="A0A9Q1FMU7"/>
<evidence type="ECO:0000313" key="2">
    <source>
        <dbReference type="Proteomes" id="UP001152622"/>
    </source>
</evidence>
<name>A0A9Q1FMU7_SYNKA</name>
<protein>
    <submittedName>
        <fullName evidence="1">Uncharacterized protein</fullName>
    </submittedName>
</protein>
<comment type="caution">
    <text evidence="1">The sequence shown here is derived from an EMBL/GenBank/DDBJ whole genome shotgun (WGS) entry which is preliminary data.</text>
</comment>
<gene>
    <name evidence="1" type="ORF">SKAU_G00180900</name>
</gene>
<keyword evidence="2" id="KW-1185">Reference proteome</keyword>